<dbReference type="Proteomes" id="UP000464178">
    <property type="component" value="Chromosome"/>
</dbReference>
<keyword evidence="2" id="KW-1185">Reference proteome</keyword>
<dbReference type="RefSeq" id="WP_162668403.1">
    <property type="nucleotide sequence ID" value="NZ_LR593886.1"/>
</dbReference>
<name>A0A6P2CXK6_9BACT</name>
<sequence length="263" mass="29151">MTGDGEALFRAICEHPQEDTPRLAYADWLEESGVYQGRKSYEATVRASYIRHEIAFARREPEAVRTHSQLLATTFAGYHERWLKELPKIPGVSWPWSWQRGFPTTVCASAKAIQQRADQIFTAAPVTILDVNRVTTKALPKILTCPYFTRVEWFRLAGTIGDEGASQVAQCANLRNVASLVLSSVEMTDVGLEALARATVFERLRALHFAGNAVTERGAYALLDSITLNELAQISWYPNPISAVAVGALRQRFHDPYTGAPGA</sequence>
<gene>
    <name evidence="1" type="ORF">SOIL9_39930</name>
</gene>
<dbReference type="InterPro" id="IPR032675">
    <property type="entry name" value="LRR_dom_sf"/>
</dbReference>
<evidence type="ECO:0000313" key="1">
    <source>
        <dbReference type="EMBL" id="VTR93721.1"/>
    </source>
</evidence>
<organism evidence="1 2">
    <name type="scientific">Gemmata massiliana</name>
    <dbReference type="NCBI Taxonomy" id="1210884"/>
    <lineage>
        <taxon>Bacteria</taxon>
        <taxon>Pseudomonadati</taxon>
        <taxon>Planctomycetota</taxon>
        <taxon>Planctomycetia</taxon>
        <taxon>Gemmatales</taxon>
        <taxon>Gemmataceae</taxon>
        <taxon>Gemmata</taxon>
    </lineage>
</organism>
<dbReference type="AlphaFoldDB" id="A0A6P2CXK6"/>
<proteinExistence type="predicted"/>
<evidence type="ECO:0000313" key="2">
    <source>
        <dbReference type="Proteomes" id="UP000464178"/>
    </source>
</evidence>
<evidence type="ECO:0008006" key="3">
    <source>
        <dbReference type="Google" id="ProtNLM"/>
    </source>
</evidence>
<dbReference type="Gene3D" id="3.80.10.10">
    <property type="entry name" value="Ribonuclease Inhibitor"/>
    <property type="match status" value="1"/>
</dbReference>
<reference evidence="1 2" key="1">
    <citation type="submission" date="2019-05" db="EMBL/GenBank/DDBJ databases">
        <authorList>
            <consortium name="Science for Life Laboratories"/>
        </authorList>
    </citation>
    <scope>NUCLEOTIDE SEQUENCE [LARGE SCALE GENOMIC DNA]</scope>
    <source>
        <strain evidence="1">Soil9</strain>
    </source>
</reference>
<dbReference type="KEGG" id="gms:SOIL9_39930"/>
<protein>
    <recommendedName>
        <fullName evidence="3">Repeat-companion domain protein</fullName>
    </recommendedName>
</protein>
<dbReference type="SUPFAM" id="SSF52047">
    <property type="entry name" value="RNI-like"/>
    <property type="match status" value="1"/>
</dbReference>
<dbReference type="InterPro" id="IPR014338">
    <property type="entry name" value="CHP02996_rpt-companion-dom"/>
</dbReference>
<dbReference type="NCBIfam" id="TIGR02996">
    <property type="entry name" value="rpt_mate_G_obs"/>
    <property type="match status" value="1"/>
</dbReference>
<dbReference type="EMBL" id="LR593886">
    <property type="protein sequence ID" value="VTR93721.1"/>
    <property type="molecule type" value="Genomic_DNA"/>
</dbReference>
<accession>A0A6P2CXK6</accession>